<name>N1V9Y1_9MICC</name>
<protein>
    <submittedName>
        <fullName evidence="6">Glutamine synthetase</fullName>
    </submittedName>
</protein>
<reference evidence="6 7" key="1">
    <citation type="journal article" date="2013" name="Genome Announc.">
        <title>Draft Genome Sequence of Arthrobacter crystallopoietes Strain BAB-32, Revealing Genes for Bioremediation.</title>
        <authorList>
            <person name="Joshi M.N."/>
            <person name="Pandit A.S."/>
            <person name="Sharma A."/>
            <person name="Pandya R.V."/>
            <person name="Desai S.M."/>
            <person name="Saxena A.K."/>
            <person name="Bagatharia S.B."/>
        </authorList>
    </citation>
    <scope>NUCLEOTIDE SEQUENCE [LARGE SCALE GENOMIC DNA]</scope>
    <source>
        <strain evidence="6 7">BAB-32</strain>
    </source>
</reference>
<evidence type="ECO:0000256" key="4">
    <source>
        <dbReference type="RuleBase" id="RU000384"/>
    </source>
</evidence>
<dbReference type="InterPro" id="IPR036651">
    <property type="entry name" value="Gln_synt_N_sf"/>
</dbReference>
<gene>
    <name evidence="6" type="ORF">D477_006116</name>
</gene>
<dbReference type="GO" id="GO:0006542">
    <property type="term" value="P:glutamine biosynthetic process"/>
    <property type="evidence" value="ECO:0007669"/>
    <property type="project" value="InterPro"/>
</dbReference>
<dbReference type="Gene3D" id="3.30.590.10">
    <property type="entry name" value="Glutamine synthetase/guanido kinase, catalytic domain"/>
    <property type="match status" value="1"/>
</dbReference>
<dbReference type="InterPro" id="IPR014746">
    <property type="entry name" value="Gln_synth/guanido_kin_cat_dom"/>
</dbReference>
<comment type="caution">
    <text evidence="6">The sequence shown here is derived from an EMBL/GenBank/DDBJ whole genome shotgun (WGS) entry which is preliminary data.</text>
</comment>
<dbReference type="SUPFAM" id="SSF55931">
    <property type="entry name" value="Glutamine synthetase/guanido kinase"/>
    <property type="match status" value="1"/>
</dbReference>
<organism evidence="6 7">
    <name type="scientific">Arthrobacter crystallopoietes BAB-32</name>
    <dbReference type="NCBI Taxonomy" id="1246476"/>
    <lineage>
        <taxon>Bacteria</taxon>
        <taxon>Bacillati</taxon>
        <taxon>Actinomycetota</taxon>
        <taxon>Actinomycetes</taxon>
        <taxon>Micrococcales</taxon>
        <taxon>Micrococcaceae</taxon>
        <taxon>Crystallibacter</taxon>
    </lineage>
</organism>
<dbReference type="InterPro" id="IPR008146">
    <property type="entry name" value="Gln_synth_cat_dom"/>
</dbReference>
<evidence type="ECO:0000256" key="2">
    <source>
        <dbReference type="ARBA" id="ARBA00022598"/>
    </source>
</evidence>
<dbReference type="Pfam" id="PF00120">
    <property type="entry name" value="Gln-synt_C"/>
    <property type="match status" value="1"/>
</dbReference>
<dbReference type="OrthoDB" id="9807095at2"/>
<evidence type="ECO:0000313" key="7">
    <source>
        <dbReference type="Proteomes" id="UP000010729"/>
    </source>
</evidence>
<dbReference type="PROSITE" id="PS51987">
    <property type="entry name" value="GS_CATALYTIC"/>
    <property type="match status" value="1"/>
</dbReference>
<evidence type="ECO:0000256" key="1">
    <source>
        <dbReference type="ARBA" id="ARBA00009897"/>
    </source>
</evidence>
<dbReference type="Proteomes" id="UP000010729">
    <property type="component" value="Unassembled WGS sequence"/>
</dbReference>
<dbReference type="RefSeq" id="WP_005267985.1">
    <property type="nucleotide sequence ID" value="NZ_ANPE02000086.1"/>
</dbReference>
<evidence type="ECO:0000256" key="3">
    <source>
        <dbReference type="PROSITE-ProRule" id="PRU01331"/>
    </source>
</evidence>
<accession>N1V9Y1</accession>
<dbReference type="PANTHER" id="PTHR43785">
    <property type="entry name" value="GAMMA-GLUTAMYLPUTRESCINE SYNTHETASE"/>
    <property type="match status" value="1"/>
</dbReference>
<feature type="domain" description="GS catalytic" evidence="5">
    <location>
        <begin position="157"/>
        <end position="481"/>
    </location>
</feature>
<evidence type="ECO:0000313" key="6">
    <source>
        <dbReference type="EMBL" id="EMY35098.1"/>
    </source>
</evidence>
<keyword evidence="7" id="KW-1185">Reference proteome</keyword>
<comment type="similarity">
    <text evidence="1 3 4">Belongs to the glutamine synthetase family.</text>
</comment>
<dbReference type="AlphaFoldDB" id="N1V9Y1"/>
<dbReference type="SUPFAM" id="SSF54368">
    <property type="entry name" value="Glutamine synthetase, N-terminal domain"/>
    <property type="match status" value="1"/>
</dbReference>
<sequence>MTLTPVRPELAADTLTDSLSGALNDRDAFARHQERNLRPETVRELGRKIEEAGVEYIYYALPTIGSRMVAKMVPANHFRRNLEKGICFHRTALSDLQNDRYGNLIGGGIEAREFWALPEPDTFVVLPWDTSVARIFCTAYEPPHLPEVGGRPMGIDTRALLIRAHEAFTARTGFEVRSGTEPEMTWEGPGLEVVKKPGTSPAYQVENLERMRPIYKQLVTYATAMGLDMIEGDYEDDGQIELNWMYDRVERTADRLVTYRQICKQVAREFGVTASFMPKPYNGQMGNGCHHNLSLWYGDTNVTEDAGRVELHVSQTARHAIGGMISHAPGSMAVMASTVNSYKRFWDAGQFAPSTANWGLDSRGCLIRISSNGRMEYRVPDAAVNPYLSHTLLIAAMEDGLNRQLDPGNPDDGGADVPAIGGQLPLTLGDAIDAFVSDTYLTSALPADLVSIYTQLKQEEWARYCGAITEWDREMYWETIP</sequence>
<dbReference type="PANTHER" id="PTHR43785:SF12">
    <property type="entry name" value="TYPE-1 GLUTAMINE SYNTHETASE 2"/>
    <property type="match status" value="1"/>
</dbReference>
<proteinExistence type="inferred from homology"/>
<dbReference type="GO" id="GO:0004356">
    <property type="term" value="F:glutamine synthetase activity"/>
    <property type="evidence" value="ECO:0007669"/>
    <property type="project" value="InterPro"/>
</dbReference>
<evidence type="ECO:0000259" key="5">
    <source>
        <dbReference type="PROSITE" id="PS51987"/>
    </source>
</evidence>
<dbReference type="EMBL" id="ANPE02000086">
    <property type="protein sequence ID" value="EMY35098.1"/>
    <property type="molecule type" value="Genomic_DNA"/>
</dbReference>
<dbReference type="SMART" id="SM01230">
    <property type="entry name" value="Gln-synt_C"/>
    <property type="match status" value="1"/>
</dbReference>
<dbReference type="Gene3D" id="3.10.20.70">
    <property type="entry name" value="Glutamine synthetase, N-terminal domain"/>
    <property type="match status" value="1"/>
</dbReference>
<keyword evidence="2" id="KW-0436">Ligase</keyword>